<reference evidence="1 2" key="1">
    <citation type="submission" date="2021-01" db="EMBL/GenBank/DDBJ databases">
        <title>Actinoplanes sp. nov. LDG1-01 isolated from lichen.</title>
        <authorList>
            <person name="Saeng-In P."/>
            <person name="Phongsopitanun W."/>
            <person name="Kanchanasin P."/>
            <person name="Yuki M."/>
            <person name="Kudo T."/>
            <person name="Ohkuma M."/>
            <person name="Tanasupawat S."/>
        </authorList>
    </citation>
    <scope>NUCLEOTIDE SEQUENCE [LARGE SCALE GENOMIC DNA]</scope>
    <source>
        <strain evidence="1 2">LDG1-01</strain>
    </source>
</reference>
<accession>A0ABS1VWA2</accession>
<dbReference type="EMBL" id="JAENHO010000009">
    <property type="protein sequence ID" value="MBL7258769.1"/>
    <property type="molecule type" value="Genomic_DNA"/>
</dbReference>
<evidence type="ECO:0000313" key="2">
    <source>
        <dbReference type="Proteomes" id="UP000598996"/>
    </source>
</evidence>
<gene>
    <name evidence="1" type="ORF">JKJ07_31105</name>
</gene>
<organism evidence="1 2">
    <name type="scientific">Paractinoplanes lichenicola</name>
    <dbReference type="NCBI Taxonomy" id="2802976"/>
    <lineage>
        <taxon>Bacteria</taxon>
        <taxon>Bacillati</taxon>
        <taxon>Actinomycetota</taxon>
        <taxon>Actinomycetes</taxon>
        <taxon>Micromonosporales</taxon>
        <taxon>Micromonosporaceae</taxon>
        <taxon>Paractinoplanes</taxon>
    </lineage>
</organism>
<evidence type="ECO:0000313" key="1">
    <source>
        <dbReference type="EMBL" id="MBL7258769.1"/>
    </source>
</evidence>
<name>A0ABS1VWA2_9ACTN</name>
<sequence length="47" mass="5443">MAKGTPYSWSNRYWYTGTAVWWGNTTYRRADVPGAATNIGYSLKFFE</sequence>
<dbReference type="Proteomes" id="UP000598996">
    <property type="component" value="Unassembled WGS sequence"/>
</dbReference>
<comment type="caution">
    <text evidence="1">The sequence shown here is derived from an EMBL/GenBank/DDBJ whole genome shotgun (WGS) entry which is preliminary data.</text>
</comment>
<protein>
    <submittedName>
        <fullName evidence="1">Uncharacterized protein</fullName>
    </submittedName>
</protein>
<keyword evidence="2" id="KW-1185">Reference proteome</keyword>
<proteinExistence type="predicted"/>
<dbReference type="RefSeq" id="WP_202995425.1">
    <property type="nucleotide sequence ID" value="NZ_JAENHO010000009.1"/>
</dbReference>